<dbReference type="InterPro" id="IPR000086">
    <property type="entry name" value="NUDIX_hydrolase_dom"/>
</dbReference>
<accession>A0ABU8HBD2</accession>
<dbReference type="InterPro" id="IPR015797">
    <property type="entry name" value="NUDIX_hydrolase-like_dom_sf"/>
</dbReference>
<keyword evidence="2" id="KW-0378">Hydrolase</keyword>
<dbReference type="PANTHER" id="PTHR43046:SF2">
    <property type="entry name" value="8-OXO-DGTP DIPHOSPHATASE-RELATED"/>
    <property type="match status" value="1"/>
</dbReference>
<dbReference type="CDD" id="cd18875">
    <property type="entry name" value="NUDIX_Hydrolase"/>
    <property type="match status" value="1"/>
</dbReference>
<dbReference type="Proteomes" id="UP001312865">
    <property type="component" value="Unassembled WGS sequence"/>
</dbReference>
<evidence type="ECO:0000313" key="5">
    <source>
        <dbReference type="Proteomes" id="UP001312865"/>
    </source>
</evidence>
<evidence type="ECO:0000259" key="3">
    <source>
        <dbReference type="PROSITE" id="PS51462"/>
    </source>
</evidence>
<gene>
    <name evidence="4" type="ORF">WAK64_06065</name>
</gene>
<keyword evidence="5" id="KW-1185">Reference proteome</keyword>
<dbReference type="Pfam" id="PF00293">
    <property type="entry name" value="NUDIX"/>
    <property type="match status" value="1"/>
</dbReference>
<dbReference type="Gene3D" id="3.90.79.10">
    <property type="entry name" value="Nucleoside Triphosphate Pyrophosphohydrolase"/>
    <property type="match status" value="1"/>
</dbReference>
<organism evidence="4 5">
    <name type="scientific">Bacillus spongiae</name>
    <dbReference type="NCBI Taxonomy" id="2683610"/>
    <lineage>
        <taxon>Bacteria</taxon>
        <taxon>Bacillati</taxon>
        <taxon>Bacillota</taxon>
        <taxon>Bacilli</taxon>
        <taxon>Bacillales</taxon>
        <taxon>Bacillaceae</taxon>
        <taxon>Bacillus</taxon>
    </lineage>
</organism>
<evidence type="ECO:0000256" key="2">
    <source>
        <dbReference type="ARBA" id="ARBA00022801"/>
    </source>
</evidence>
<evidence type="ECO:0000256" key="1">
    <source>
        <dbReference type="ARBA" id="ARBA00001946"/>
    </source>
</evidence>
<dbReference type="PROSITE" id="PS51462">
    <property type="entry name" value="NUDIX"/>
    <property type="match status" value="1"/>
</dbReference>
<comment type="cofactor">
    <cofactor evidence="1">
        <name>Mg(2+)</name>
        <dbReference type="ChEBI" id="CHEBI:18420"/>
    </cofactor>
</comment>
<comment type="caution">
    <text evidence="4">The sequence shown here is derived from an EMBL/GenBank/DDBJ whole genome shotgun (WGS) entry which is preliminary data.</text>
</comment>
<dbReference type="EMBL" id="JBBAXC010000004">
    <property type="protein sequence ID" value="MEI5906621.1"/>
    <property type="molecule type" value="Genomic_DNA"/>
</dbReference>
<proteinExistence type="predicted"/>
<dbReference type="SUPFAM" id="SSF55811">
    <property type="entry name" value="Nudix"/>
    <property type="match status" value="1"/>
</dbReference>
<name>A0ABU8HBD2_9BACI</name>
<dbReference type="InterPro" id="IPR020084">
    <property type="entry name" value="NUDIX_hydrolase_CS"/>
</dbReference>
<sequence length="145" mass="16886">MIQKGEHVLLLNRPSSKGHPGYIAPGGKIDFPENPADGAIREVKEETGLTVKKMVFKGISEFVNEKDRQRYIVFNYLATETEGELLKHPPEGELVWVKKEEATSLPMQPWFKDRFPYFFQRETFEIYHRWSGEGNEKTKELVRES</sequence>
<feature type="domain" description="Nudix hydrolase" evidence="3">
    <location>
        <begin position="1"/>
        <end position="122"/>
    </location>
</feature>
<protein>
    <submittedName>
        <fullName evidence="4">8-oxo-dGTP diphosphatase</fullName>
    </submittedName>
</protein>
<dbReference type="PROSITE" id="PS00893">
    <property type="entry name" value="NUDIX_BOX"/>
    <property type="match status" value="1"/>
</dbReference>
<reference evidence="4 5" key="1">
    <citation type="journal article" date="2018" name="J. Microbiol.">
        <title>Bacillus spongiae sp. nov., isolated from sponge of Jeju Island.</title>
        <authorList>
            <person name="Lee G.E."/>
            <person name="Im W.T."/>
            <person name="Park J.S."/>
        </authorList>
    </citation>
    <scope>NUCLEOTIDE SEQUENCE [LARGE SCALE GENOMIC DNA]</scope>
    <source>
        <strain evidence="4 5">135PIL107-10</strain>
    </source>
</reference>
<dbReference type="PANTHER" id="PTHR43046">
    <property type="entry name" value="GDP-MANNOSE MANNOSYL HYDROLASE"/>
    <property type="match status" value="1"/>
</dbReference>
<evidence type="ECO:0000313" key="4">
    <source>
        <dbReference type="EMBL" id="MEI5906621.1"/>
    </source>
</evidence>
<dbReference type="RefSeq" id="WP_336586272.1">
    <property type="nucleotide sequence ID" value="NZ_JBBAXC010000004.1"/>
</dbReference>